<comment type="pathway">
    <text evidence="1">Nitrogen metabolism; urea cycle; L-ornithine and urea from L-arginine: step 1/1.</text>
</comment>
<comment type="catalytic activity">
    <reaction evidence="8 12">
        <text>L-arginine + H2O = urea + L-ornithine</text>
        <dbReference type="Rhea" id="RHEA:20569"/>
        <dbReference type="ChEBI" id="CHEBI:15377"/>
        <dbReference type="ChEBI" id="CHEBI:16199"/>
        <dbReference type="ChEBI" id="CHEBI:32682"/>
        <dbReference type="ChEBI" id="CHEBI:46911"/>
        <dbReference type="EC" id="3.5.3.1"/>
    </reaction>
</comment>
<sequence length="305" mass="32754">MRKDQKVSILGAPLDLGAGHRGVDAGPSAFRIAGLVNAIREMGFEVCDEGNITVQIPEASEIGQKNARFLEEITQACQIQYDRVFEIMQKGHFPLVLGGDHSIAIGTIGGISAFYHEKGQEIGVIWIDAHADMNTPDTTHTGNIHGMPMSVCLGMGAPELVNLGGFAPKIRPEKVVIIGLRDVDVEEKKIVRESGVHAYTMTDIDEKGMPAIIREAIEIAGIGTAGIHLSFDFDGLDPKIAPGVGTPVKGGIKYREAHLLMEKIAGTGRLIGMEMVELNPILDMGNQTAELGVELIQSAFGKRIL</sequence>
<comment type="caution">
    <text evidence="13">The sequence shown here is derived from an EMBL/GenBank/DDBJ whole genome shotgun (WGS) entry which is preliminary data.</text>
</comment>
<protein>
    <recommendedName>
        <fullName evidence="3 9">Arginase</fullName>
        <ecNumber evidence="2 9">3.5.3.1</ecNumber>
    </recommendedName>
</protein>
<comment type="cofactor">
    <cofactor evidence="10 12">
        <name>Mn(2+)</name>
        <dbReference type="ChEBI" id="CHEBI:29035"/>
    </cofactor>
    <text evidence="10 12">Binds 2 manganese ions per subunit.</text>
</comment>
<evidence type="ECO:0000313" key="14">
    <source>
        <dbReference type="Proteomes" id="UP000231019"/>
    </source>
</evidence>
<evidence type="ECO:0000256" key="7">
    <source>
        <dbReference type="ARBA" id="ARBA00023211"/>
    </source>
</evidence>
<keyword evidence="5 10" id="KW-0479">Metal-binding</keyword>
<dbReference type="GO" id="GO:0006525">
    <property type="term" value="P:arginine metabolic process"/>
    <property type="evidence" value="ECO:0007669"/>
    <property type="project" value="UniProtKB-KW"/>
</dbReference>
<keyword evidence="4 12" id="KW-0056">Arginine metabolism</keyword>
<comment type="similarity">
    <text evidence="11 12">Belongs to the arginase family.</text>
</comment>
<keyword evidence="6 12" id="KW-0378">Hydrolase</keyword>
<keyword evidence="7 10" id="KW-0464">Manganese</keyword>
<evidence type="ECO:0000256" key="5">
    <source>
        <dbReference type="ARBA" id="ARBA00022723"/>
    </source>
</evidence>
<evidence type="ECO:0000256" key="11">
    <source>
        <dbReference type="PROSITE-ProRule" id="PRU00742"/>
    </source>
</evidence>
<dbReference type="InterPro" id="IPR023696">
    <property type="entry name" value="Ureohydrolase_dom_sf"/>
</dbReference>
<evidence type="ECO:0000256" key="2">
    <source>
        <dbReference type="ARBA" id="ARBA00012168"/>
    </source>
</evidence>
<dbReference type="PROSITE" id="PS51409">
    <property type="entry name" value="ARGINASE_2"/>
    <property type="match status" value="1"/>
</dbReference>
<dbReference type="PRINTS" id="PR00116">
    <property type="entry name" value="ARGINASE"/>
</dbReference>
<dbReference type="AlphaFoldDB" id="A0A2M7G655"/>
<dbReference type="InterPro" id="IPR014033">
    <property type="entry name" value="Arginase"/>
</dbReference>
<evidence type="ECO:0000313" key="13">
    <source>
        <dbReference type="EMBL" id="PIW17504.1"/>
    </source>
</evidence>
<feature type="binding site" evidence="10">
    <location>
        <position position="101"/>
    </location>
    <ligand>
        <name>Mn(2+)</name>
        <dbReference type="ChEBI" id="CHEBI:29035"/>
        <label>1</label>
    </ligand>
</feature>
<dbReference type="EC" id="3.5.3.1" evidence="2 9"/>
<gene>
    <name evidence="13" type="primary">rocF</name>
    <name evidence="13" type="ORF">COW36_08370</name>
</gene>
<reference evidence="13 14" key="1">
    <citation type="submission" date="2017-09" db="EMBL/GenBank/DDBJ databases">
        <title>Depth-based differentiation of microbial function through sediment-hosted aquifers and enrichment of novel symbionts in the deep terrestrial subsurface.</title>
        <authorList>
            <person name="Probst A.J."/>
            <person name="Ladd B."/>
            <person name="Jarett J.K."/>
            <person name="Geller-Mcgrath D.E."/>
            <person name="Sieber C.M."/>
            <person name="Emerson J.B."/>
            <person name="Anantharaman K."/>
            <person name="Thomas B.C."/>
            <person name="Malmstrom R."/>
            <person name="Stieglmeier M."/>
            <person name="Klingl A."/>
            <person name="Woyke T."/>
            <person name="Ryan C.M."/>
            <person name="Banfield J.F."/>
        </authorList>
    </citation>
    <scope>NUCLEOTIDE SEQUENCE [LARGE SCALE GENOMIC DNA]</scope>
    <source>
        <strain evidence="13">CG17_big_fil_post_rev_8_21_14_2_50_48_46</strain>
    </source>
</reference>
<dbReference type="FunFam" id="3.40.800.10:FF:000012">
    <property type="entry name" value="Arginase"/>
    <property type="match status" value="1"/>
</dbReference>
<evidence type="ECO:0000256" key="9">
    <source>
        <dbReference type="NCBIfam" id="TIGR01229"/>
    </source>
</evidence>
<evidence type="ECO:0000256" key="3">
    <source>
        <dbReference type="ARBA" id="ARBA00018123"/>
    </source>
</evidence>
<feature type="binding site" evidence="10">
    <location>
        <position position="128"/>
    </location>
    <ligand>
        <name>Mn(2+)</name>
        <dbReference type="ChEBI" id="CHEBI:29035"/>
        <label>1</label>
    </ligand>
</feature>
<accession>A0A2M7G655</accession>
<dbReference type="SUPFAM" id="SSF52768">
    <property type="entry name" value="Arginase/deacetylase"/>
    <property type="match status" value="1"/>
</dbReference>
<evidence type="ECO:0000256" key="12">
    <source>
        <dbReference type="RuleBase" id="RU361159"/>
    </source>
</evidence>
<evidence type="ECO:0000256" key="4">
    <source>
        <dbReference type="ARBA" id="ARBA00022503"/>
    </source>
</evidence>
<dbReference type="Gene3D" id="3.40.800.10">
    <property type="entry name" value="Ureohydrolase domain"/>
    <property type="match status" value="1"/>
</dbReference>
<feature type="binding site" evidence="10">
    <location>
        <position position="234"/>
    </location>
    <ligand>
        <name>Mn(2+)</name>
        <dbReference type="ChEBI" id="CHEBI:29035"/>
        <label>2</label>
    </ligand>
</feature>
<evidence type="ECO:0000256" key="8">
    <source>
        <dbReference type="ARBA" id="ARBA00047391"/>
    </source>
</evidence>
<dbReference type="PANTHER" id="PTHR43782">
    <property type="entry name" value="ARGINASE"/>
    <property type="match status" value="1"/>
</dbReference>
<dbReference type="GO" id="GO:0004053">
    <property type="term" value="F:arginase activity"/>
    <property type="evidence" value="ECO:0007669"/>
    <property type="project" value="UniProtKB-UniRule"/>
</dbReference>
<dbReference type="Proteomes" id="UP000231019">
    <property type="component" value="Unassembled WGS sequence"/>
</dbReference>
<dbReference type="CDD" id="cd09989">
    <property type="entry name" value="Arginase"/>
    <property type="match status" value="1"/>
</dbReference>
<evidence type="ECO:0000256" key="6">
    <source>
        <dbReference type="ARBA" id="ARBA00022801"/>
    </source>
</evidence>
<dbReference type="EMBL" id="PFFQ01000023">
    <property type="protein sequence ID" value="PIW17504.1"/>
    <property type="molecule type" value="Genomic_DNA"/>
</dbReference>
<dbReference type="PIRSF" id="PIRSF036979">
    <property type="entry name" value="Arginase"/>
    <property type="match status" value="1"/>
</dbReference>
<dbReference type="Pfam" id="PF00491">
    <property type="entry name" value="Arginase"/>
    <property type="match status" value="1"/>
</dbReference>
<dbReference type="GO" id="GO:0030145">
    <property type="term" value="F:manganese ion binding"/>
    <property type="evidence" value="ECO:0007669"/>
    <property type="project" value="TreeGrafter"/>
</dbReference>
<evidence type="ECO:0000256" key="1">
    <source>
        <dbReference type="ARBA" id="ARBA00005098"/>
    </source>
</evidence>
<feature type="binding site" evidence="10">
    <location>
        <position position="130"/>
    </location>
    <ligand>
        <name>Mn(2+)</name>
        <dbReference type="ChEBI" id="CHEBI:29035"/>
        <label>1</label>
    </ligand>
</feature>
<feature type="binding site" evidence="10">
    <location>
        <position position="232"/>
    </location>
    <ligand>
        <name>Mn(2+)</name>
        <dbReference type="ChEBI" id="CHEBI:29035"/>
        <label>2</label>
    </ligand>
</feature>
<proteinExistence type="inferred from homology"/>
<feature type="binding site" evidence="10">
    <location>
        <position position="132"/>
    </location>
    <ligand>
        <name>Mn(2+)</name>
        <dbReference type="ChEBI" id="CHEBI:29035"/>
        <label>1</label>
    </ligand>
</feature>
<name>A0A2M7G655_9BACT</name>
<evidence type="ECO:0000256" key="10">
    <source>
        <dbReference type="PIRSR" id="PIRSR036979-1"/>
    </source>
</evidence>
<dbReference type="PANTHER" id="PTHR43782:SF3">
    <property type="entry name" value="ARGINASE"/>
    <property type="match status" value="1"/>
</dbReference>
<dbReference type="InterPro" id="IPR006035">
    <property type="entry name" value="Ureohydrolase"/>
</dbReference>
<dbReference type="GO" id="GO:0005737">
    <property type="term" value="C:cytoplasm"/>
    <property type="evidence" value="ECO:0007669"/>
    <property type="project" value="TreeGrafter"/>
</dbReference>
<dbReference type="NCBIfam" id="TIGR01229">
    <property type="entry name" value="rocF_arginase"/>
    <property type="match status" value="1"/>
</dbReference>
<organism evidence="13 14">
    <name type="scientific">bacterium (Candidatus Blackallbacteria) CG17_big_fil_post_rev_8_21_14_2_50_48_46</name>
    <dbReference type="NCBI Taxonomy" id="2014261"/>
    <lineage>
        <taxon>Bacteria</taxon>
        <taxon>Candidatus Blackallbacteria</taxon>
    </lineage>
</organism>